<evidence type="ECO:0000313" key="8">
    <source>
        <dbReference type="Proteomes" id="UP000749559"/>
    </source>
</evidence>
<name>A0A8S4NPK3_OWEFU</name>
<proteinExistence type="predicted"/>
<dbReference type="OrthoDB" id="10066015at2759"/>
<evidence type="ECO:0000256" key="3">
    <source>
        <dbReference type="ARBA" id="ARBA00023157"/>
    </source>
</evidence>
<dbReference type="SUPFAM" id="SSF56487">
    <property type="entry name" value="SRCR-like"/>
    <property type="match status" value="2"/>
</dbReference>
<organism evidence="7 8">
    <name type="scientific">Owenia fusiformis</name>
    <name type="common">Polychaete worm</name>
    <dbReference type="NCBI Taxonomy" id="6347"/>
    <lineage>
        <taxon>Eukaryota</taxon>
        <taxon>Metazoa</taxon>
        <taxon>Spiralia</taxon>
        <taxon>Lophotrochozoa</taxon>
        <taxon>Annelida</taxon>
        <taxon>Polychaeta</taxon>
        <taxon>Sedentaria</taxon>
        <taxon>Canalipalpata</taxon>
        <taxon>Sabellida</taxon>
        <taxon>Oweniida</taxon>
        <taxon>Oweniidae</taxon>
        <taxon>Owenia</taxon>
    </lineage>
</organism>
<feature type="domain" description="SRCR" evidence="6">
    <location>
        <begin position="118"/>
        <end position="243"/>
    </location>
</feature>
<evidence type="ECO:0000256" key="5">
    <source>
        <dbReference type="PROSITE-ProRule" id="PRU00196"/>
    </source>
</evidence>
<evidence type="ECO:0000256" key="1">
    <source>
        <dbReference type="ARBA" id="ARBA00022729"/>
    </source>
</evidence>
<protein>
    <recommendedName>
        <fullName evidence="6">SRCR domain-containing protein</fullName>
    </recommendedName>
</protein>
<dbReference type="GO" id="GO:0016020">
    <property type="term" value="C:membrane"/>
    <property type="evidence" value="ECO:0007669"/>
    <property type="project" value="InterPro"/>
</dbReference>
<dbReference type="PANTHER" id="PTHR19331:SF465">
    <property type="entry name" value="EGG PEPTIDE SPERACT RECEPTOR"/>
    <property type="match status" value="1"/>
</dbReference>
<dbReference type="Pfam" id="PF00530">
    <property type="entry name" value="SRCR"/>
    <property type="match status" value="1"/>
</dbReference>
<feature type="domain" description="SRCR" evidence="6">
    <location>
        <begin position="10"/>
        <end position="115"/>
    </location>
</feature>
<keyword evidence="2" id="KW-0677">Repeat</keyword>
<sequence>GKTLNEHYDVRLSGGDENEGRVEVYLNGSWGGICNAGWDVNDVGVVCRQLGFHDSNLNSIVGFRWYGRGEREYSLTNVDCNGTEDSLKDCGHVVGGDEQCKSREKFPGDAVAVCKPRIRLVGGPIRTSGRLEIFYEGAWRPVCYYQPYDTYLWYHHDFIINTLCEMAGVTPKDAYRVGLSAFGPLSPMNTPIWSFRFLVTAQGGQDTYTIFIASNSHLWDGLQIKARVDPKCVNGEYVSLICRRPQTEIATEVRIVGTSGYSGKV</sequence>
<reference evidence="7" key="1">
    <citation type="submission" date="2022-03" db="EMBL/GenBank/DDBJ databases">
        <authorList>
            <person name="Martin C."/>
        </authorList>
    </citation>
    <scope>NUCLEOTIDE SEQUENCE</scope>
</reference>
<comment type="caution">
    <text evidence="5">Lacks conserved residue(s) required for the propagation of feature annotation.</text>
</comment>
<dbReference type="SMART" id="SM00202">
    <property type="entry name" value="SR"/>
    <property type="match status" value="1"/>
</dbReference>
<dbReference type="PANTHER" id="PTHR19331">
    <property type="entry name" value="SCAVENGER RECEPTOR DOMAIN-CONTAINING"/>
    <property type="match status" value="1"/>
</dbReference>
<evidence type="ECO:0000256" key="4">
    <source>
        <dbReference type="ARBA" id="ARBA00023180"/>
    </source>
</evidence>
<dbReference type="PRINTS" id="PR00258">
    <property type="entry name" value="SPERACTRCPTR"/>
</dbReference>
<dbReference type="InterPro" id="IPR036772">
    <property type="entry name" value="SRCR-like_dom_sf"/>
</dbReference>
<feature type="non-terminal residue" evidence="7">
    <location>
        <position position="265"/>
    </location>
</feature>
<keyword evidence="8" id="KW-1185">Reference proteome</keyword>
<dbReference type="EMBL" id="CAIIXF020000005">
    <property type="protein sequence ID" value="CAH1783553.1"/>
    <property type="molecule type" value="Genomic_DNA"/>
</dbReference>
<comment type="caution">
    <text evidence="7">The sequence shown here is derived from an EMBL/GenBank/DDBJ whole genome shotgun (WGS) entry which is preliminary data.</text>
</comment>
<dbReference type="Gene3D" id="3.10.250.10">
    <property type="entry name" value="SRCR-like domain"/>
    <property type="match status" value="2"/>
</dbReference>
<dbReference type="FunFam" id="3.10.250.10:FF:000001">
    <property type="entry name" value="Lysyl oxidase 4 isoform X1"/>
    <property type="match status" value="1"/>
</dbReference>
<dbReference type="AlphaFoldDB" id="A0A8S4NPK3"/>
<evidence type="ECO:0000313" key="7">
    <source>
        <dbReference type="EMBL" id="CAH1783553.1"/>
    </source>
</evidence>
<accession>A0A8S4NPK3</accession>
<dbReference type="PROSITE" id="PS00420">
    <property type="entry name" value="SRCR_1"/>
    <property type="match status" value="1"/>
</dbReference>
<feature type="disulfide bond" evidence="5">
    <location>
        <begin position="80"/>
        <end position="90"/>
    </location>
</feature>
<gene>
    <name evidence="7" type="ORF">OFUS_LOCUS9885</name>
</gene>
<keyword evidence="4" id="KW-0325">Glycoprotein</keyword>
<dbReference type="PROSITE" id="PS50287">
    <property type="entry name" value="SRCR_2"/>
    <property type="match status" value="2"/>
</dbReference>
<keyword evidence="1" id="KW-0732">Signal</keyword>
<evidence type="ECO:0000256" key="2">
    <source>
        <dbReference type="ARBA" id="ARBA00022737"/>
    </source>
</evidence>
<evidence type="ECO:0000259" key="6">
    <source>
        <dbReference type="PROSITE" id="PS50287"/>
    </source>
</evidence>
<keyword evidence="3 5" id="KW-1015">Disulfide bond</keyword>
<feature type="non-terminal residue" evidence="7">
    <location>
        <position position="1"/>
    </location>
</feature>
<dbReference type="Proteomes" id="UP000749559">
    <property type="component" value="Unassembled WGS sequence"/>
</dbReference>
<dbReference type="InterPro" id="IPR001190">
    <property type="entry name" value="SRCR"/>
</dbReference>